<sequence>MKLTTNWQLTISACLVIGIFLLLSNQAWAENYECGADNAPWNSTGSALTTSSSGGHDELLATTPFACLKSASDSGYTKPLMTKANPKYKEGNPLRYSSGACGSTRYGCAWCPSGSDICARIADCEAVFGGEGYKCMKVDPFNRPQDNQIYECIPYHCPFGEYATGGKANHRF</sequence>
<reference evidence="2 3" key="1">
    <citation type="journal article" date="2015" name="Nature">
        <title>rRNA introns, odd ribosomes, and small enigmatic genomes across a large radiation of phyla.</title>
        <authorList>
            <person name="Brown C.T."/>
            <person name="Hug L.A."/>
            <person name="Thomas B.C."/>
            <person name="Sharon I."/>
            <person name="Castelle C.J."/>
            <person name="Singh A."/>
            <person name="Wilkins M.J."/>
            <person name="Williams K.H."/>
            <person name="Banfield J.F."/>
        </authorList>
    </citation>
    <scope>NUCLEOTIDE SEQUENCE [LARGE SCALE GENOMIC DNA]</scope>
</reference>
<name>A0A0G0QX86_9BACT</name>
<proteinExistence type="predicted"/>
<feature type="signal peptide" evidence="1">
    <location>
        <begin position="1"/>
        <end position="29"/>
    </location>
</feature>
<feature type="chain" id="PRO_5002534166" evidence="1">
    <location>
        <begin position="30"/>
        <end position="172"/>
    </location>
</feature>
<dbReference type="Proteomes" id="UP000034048">
    <property type="component" value="Unassembled WGS sequence"/>
</dbReference>
<dbReference type="EMBL" id="LBWS01000014">
    <property type="protein sequence ID" value="KKR14935.1"/>
    <property type="molecule type" value="Genomic_DNA"/>
</dbReference>
<evidence type="ECO:0000313" key="3">
    <source>
        <dbReference type="Proteomes" id="UP000034048"/>
    </source>
</evidence>
<accession>A0A0G0QX86</accession>
<comment type="caution">
    <text evidence="2">The sequence shown here is derived from an EMBL/GenBank/DDBJ whole genome shotgun (WGS) entry which is preliminary data.</text>
</comment>
<evidence type="ECO:0000313" key="2">
    <source>
        <dbReference type="EMBL" id="KKR14935.1"/>
    </source>
</evidence>
<evidence type="ECO:0000256" key="1">
    <source>
        <dbReference type="SAM" id="SignalP"/>
    </source>
</evidence>
<gene>
    <name evidence="2" type="ORF">UT42_C0014G0020</name>
</gene>
<protein>
    <submittedName>
        <fullName evidence="2">Uncharacterized protein</fullName>
    </submittedName>
</protein>
<dbReference type="AlphaFoldDB" id="A0A0G0QX86"/>
<keyword evidence="1" id="KW-0732">Signal</keyword>
<organism evidence="2 3">
    <name type="scientific">Candidatus Falkowbacteria bacterium GW2011_GWA2_39_24</name>
    <dbReference type="NCBI Taxonomy" id="1618634"/>
    <lineage>
        <taxon>Bacteria</taxon>
        <taxon>Candidatus Falkowiibacteriota</taxon>
    </lineage>
</organism>